<evidence type="ECO:0000256" key="1">
    <source>
        <dbReference type="SAM" id="MobiDB-lite"/>
    </source>
</evidence>
<dbReference type="RefSeq" id="WP_271688691.1">
    <property type="nucleotide sequence ID" value="NZ_CP116423.1"/>
</dbReference>
<feature type="region of interest" description="Disordered" evidence="1">
    <location>
        <begin position="56"/>
        <end position="112"/>
    </location>
</feature>
<keyword evidence="2" id="KW-0732">Signal</keyword>
<reference evidence="3" key="1">
    <citation type="submission" date="2023-01" db="EMBL/GenBank/DDBJ databases">
        <title>Comparative genomic analysis of cold water coral derived Sulfitobacter faviae: insights into their metabolism and habitat adaptation.</title>
        <authorList>
            <person name="Guo Y."/>
            <person name="Lin S."/>
            <person name="Huang Z."/>
            <person name="Tang K."/>
            <person name="Wang X."/>
        </authorList>
    </citation>
    <scope>NUCLEOTIDE SEQUENCE</scope>
    <source>
        <strain evidence="3">SCSIO W_1865</strain>
    </source>
</reference>
<feature type="compositionally biased region" description="Acidic residues" evidence="1">
    <location>
        <begin position="80"/>
        <end position="94"/>
    </location>
</feature>
<dbReference type="Proteomes" id="UP001210770">
    <property type="component" value="Chromosome"/>
</dbReference>
<feature type="signal peptide" evidence="2">
    <location>
        <begin position="1"/>
        <end position="23"/>
    </location>
</feature>
<gene>
    <name evidence="3" type="ORF">PL336_00750</name>
</gene>
<feature type="compositionally biased region" description="Acidic residues" evidence="1">
    <location>
        <begin position="103"/>
        <end position="112"/>
    </location>
</feature>
<feature type="chain" id="PRO_5043612499" evidence="2">
    <location>
        <begin position="24"/>
        <end position="145"/>
    </location>
</feature>
<dbReference type="Pfam" id="PF06411">
    <property type="entry name" value="HdeA"/>
    <property type="match status" value="1"/>
</dbReference>
<dbReference type="EMBL" id="CP116423">
    <property type="protein sequence ID" value="WCE70412.1"/>
    <property type="molecule type" value="Genomic_DNA"/>
</dbReference>
<dbReference type="AlphaFoldDB" id="A0AAX3LNX9"/>
<name>A0AAX3LNX9_9RHOB</name>
<evidence type="ECO:0000313" key="3">
    <source>
        <dbReference type="EMBL" id="WCE70412.1"/>
    </source>
</evidence>
<evidence type="ECO:0000313" key="4">
    <source>
        <dbReference type="Proteomes" id="UP001210770"/>
    </source>
</evidence>
<accession>A0AAX3LNX9</accession>
<sequence length="145" mass="15340">MKTTLKTLAIAGLLGTVSAPAFAAAHMDMATMTCAQYQELSDDDKMKVASMAIAELEDGGHGGSMITETKSDGSEPSDISAEEATDSEETEDSLIDNTKAVEDSEEADEMADTDMQQEMEDFMVVCNQNPDALVSEAAAGMRGKD</sequence>
<evidence type="ECO:0000256" key="2">
    <source>
        <dbReference type="SAM" id="SignalP"/>
    </source>
</evidence>
<proteinExistence type="predicted"/>
<dbReference type="InterPro" id="IPR010486">
    <property type="entry name" value="HNS-dep_expression_A/B"/>
</dbReference>
<organism evidence="3 4">
    <name type="scientific">Sulfitobacter faviae</name>
    <dbReference type="NCBI Taxonomy" id="1775881"/>
    <lineage>
        <taxon>Bacteria</taxon>
        <taxon>Pseudomonadati</taxon>
        <taxon>Pseudomonadota</taxon>
        <taxon>Alphaproteobacteria</taxon>
        <taxon>Rhodobacterales</taxon>
        <taxon>Roseobacteraceae</taxon>
        <taxon>Sulfitobacter</taxon>
    </lineage>
</organism>
<protein>
    <submittedName>
        <fullName evidence="3">HdeA/HdeB family chaperone</fullName>
    </submittedName>
</protein>